<reference evidence="2 3" key="1">
    <citation type="journal article" date="2021" name="Nat. Commun.">
        <title>Incipient diploidization of the medicinal plant Perilla within 10,000 years.</title>
        <authorList>
            <person name="Zhang Y."/>
            <person name="Shen Q."/>
            <person name="Leng L."/>
            <person name="Zhang D."/>
            <person name="Chen S."/>
            <person name="Shi Y."/>
            <person name="Ning Z."/>
            <person name="Chen S."/>
        </authorList>
    </citation>
    <scope>NUCLEOTIDE SEQUENCE [LARGE SCALE GENOMIC DNA]</scope>
    <source>
        <strain evidence="3">cv. PC099</strain>
    </source>
</reference>
<evidence type="ECO:0000313" key="2">
    <source>
        <dbReference type="EMBL" id="KAH6825525.1"/>
    </source>
</evidence>
<accession>A0AAD4J2G3</accession>
<dbReference type="Proteomes" id="UP001190926">
    <property type="component" value="Unassembled WGS sequence"/>
</dbReference>
<evidence type="ECO:0000313" key="3">
    <source>
        <dbReference type="Proteomes" id="UP001190926"/>
    </source>
</evidence>
<dbReference type="InterPro" id="IPR006462">
    <property type="entry name" value="MS5"/>
</dbReference>
<dbReference type="InterPro" id="IPR036047">
    <property type="entry name" value="F-box-like_dom_sf"/>
</dbReference>
<gene>
    <name evidence="2" type="ORF">C2S53_007192</name>
</gene>
<keyword evidence="3" id="KW-1185">Reference proteome</keyword>
<proteinExistence type="predicted"/>
<name>A0AAD4J2G3_PERFH</name>
<dbReference type="AlphaFoldDB" id="A0AAD4J2G3"/>
<dbReference type="Pfam" id="PF00646">
    <property type="entry name" value="F-box"/>
    <property type="match status" value="1"/>
</dbReference>
<dbReference type="InterPro" id="IPR001810">
    <property type="entry name" value="F-box_dom"/>
</dbReference>
<sequence>MEIPCEAKKRSPKEIEAAAMEIEAAEMEIEMKKRGAPFIYGLVGPFLRKFAFEDREHVPTSEYYDSSGSDSDGDDRPVWVKFRHPNAHEVVKRFLQQVRESNGYDVDCVPPPNFCSPFLPITPDTKDELMRSSLMRAVHFAVGKINAETGKNYEFVKVEKSVFTLNSSFLLTLTVKDCVDSSLETLRAMVFEPYSHKGEYALLEWMYKPLPATATEKPRKAMDPEKTKAKVCESTDLGSLNREILEKIFSFLDDKSATNLSVTCKSCLSARPSSKKPCV</sequence>
<comment type="caution">
    <text evidence="2">The sequence shown here is derived from an EMBL/GenBank/DDBJ whole genome shotgun (WGS) entry which is preliminary data.</text>
</comment>
<evidence type="ECO:0000259" key="1">
    <source>
        <dbReference type="Pfam" id="PF00646"/>
    </source>
</evidence>
<dbReference type="EMBL" id="SDAM02000175">
    <property type="protein sequence ID" value="KAH6825525.1"/>
    <property type="molecule type" value="Genomic_DNA"/>
</dbReference>
<organism evidence="2 3">
    <name type="scientific">Perilla frutescens var. hirtella</name>
    <name type="common">Perilla citriodora</name>
    <name type="synonym">Perilla setoyensis</name>
    <dbReference type="NCBI Taxonomy" id="608512"/>
    <lineage>
        <taxon>Eukaryota</taxon>
        <taxon>Viridiplantae</taxon>
        <taxon>Streptophyta</taxon>
        <taxon>Embryophyta</taxon>
        <taxon>Tracheophyta</taxon>
        <taxon>Spermatophyta</taxon>
        <taxon>Magnoliopsida</taxon>
        <taxon>eudicotyledons</taxon>
        <taxon>Gunneridae</taxon>
        <taxon>Pentapetalae</taxon>
        <taxon>asterids</taxon>
        <taxon>lamiids</taxon>
        <taxon>Lamiales</taxon>
        <taxon>Lamiaceae</taxon>
        <taxon>Nepetoideae</taxon>
        <taxon>Elsholtzieae</taxon>
        <taxon>Perilla</taxon>
    </lineage>
</organism>
<protein>
    <recommendedName>
        <fullName evidence="1">F-box domain-containing protein</fullName>
    </recommendedName>
</protein>
<dbReference type="SUPFAM" id="SSF81383">
    <property type="entry name" value="F-box domain"/>
    <property type="match status" value="1"/>
</dbReference>
<feature type="domain" description="F-box" evidence="1">
    <location>
        <begin position="239"/>
        <end position="269"/>
    </location>
</feature>
<dbReference type="CDD" id="cd09917">
    <property type="entry name" value="F-box_SF"/>
    <property type="match status" value="1"/>
</dbReference>
<dbReference type="PANTHER" id="PTHR31260:SF28">
    <property type="entry name" value="CYSTATIN DOMAIN PROTEIN"/>
    <property type="match status" value="1"/>
</dbReference>
<dbReference type="PANTHER" id="PTHR31260">
    <property type="entry name" value="CYSTATIN/MONELLIN SUPERFAMILY PROTEIN"/>
    <property type="match status" value="1"/>
</dbReference>